<name>A0A914E1C9_9BILA</name>
<organism evidence="1 2">
    <name type="scientific">Acrobeloides nanus</name>
    <dbReference type="NCBI Taxonomy" id="290746"/>
    <lineage>
        <taxon>Eukaryota</taxon>
        <taxon>Metazoa</taxon>
        <taxon>Ecdysozoa</taxon>
        <taxon>Nematoda</taxon>
        <taxon>Chromadorea</taxon>
        <taxon>Rhabditida</taxon>
        <taxon>Tylenchina</taxon>
        <taxon>Cephalobomorpha</taxon>
        <taxon>Cephaloboidea</taxon>
        <taxon>Cephalobidae</taxon>
        <taxon>Acrobeloides</taxon>
    </lineage>
</organism>
<dbReference type="SUPFAM" id="SSF55729">
    <property type="entry name" value="Acyl-CoA N-acyltransferases (Nat)"/>
    <property type="match status" value="1"/>
</dbReference>
<proteinExistence type="predicted"/>
<dbReference type="Gene3D" id="3.40.630.30">
    <property type="match status" value="1"/>
</dbReference>
<dbReference type="InterPro" id="IPR016181">
    <property type="entry name" value="Acyl_CoA_acyltransferase"/>
</dbReference>
<dbReference type="AlphaFoldDB" id="A0A914E1C9"/>
<reference evidence="2" key="1">
    <citation type="submission" date="2022-11" db="UniProtKB">
        <authorList>
            <consortium name="WormBaseParasite"/>
        </authorList>
    </citation>
    <scope>IDENTIFICATION</scope>
</reference>
<dbReference type="Proteomes" id="UP000887540">
    <property type="component" value="Unplaced"/>
</dbReference>
<protein>
    <submittedName>
        <fullName evidence="2">Uncharacterized protein</fullName>
    </submittedName>
</protein>
<evidence type="ECO:0000313" key="1">
    <source>
        <dbReference type="Proteomes" id="UP000887540"/>
    </source>
</evidence>
<evidence type="ECO:0000313" key="2">
    <source>
        <dbReference type="WBParaSite" id="ACRNAN_scaffold4804.g30367.t1"/>
    </source>
</evidence>
<keyword evidence="1" id="KW-1185">Reference proteome</keyword>
<dbReference type="WBParaSite" id="ACRNAN_scaffold4804.g30367.t1">
    <property type="protein sequence ID" value="ACRNAN_scaffold4804.g30367.t1"/>
    <property type="gene ID" value="ACRNAN_scaffold4804.g30367"/>
</dbReference>
<sequence length="80" mass="9076">MKDLESITFSRPFSGAHNLEQDRAMLSQMPYSLIKKDDQVVAVEMVDPSGYLRSHFVLPEHRGKGLGNAVEWNISKQCIK</sequence>
<dbReference type="CDD" id="cd04301">
    <property type="entry name" value="NAT_SF"/>
    <property type="match status" value="1"/>
</dbReference>
<accession>A0A914E1C9</accession>